<dbReference type="GO" id="GO:0005737">
    <property type="term" value="C:cytoplasm"/>
    <property type="evidence" value="ECO:0007669"/>
    <property type="project" value="TreeGrafter"/>
</dbReference>
<dbReference type="InterPro" id="IPR038765">
    <property type="entry name" value="Papain-like_cys_pep_sf"/>
</dbReference>
<dbReference type="WBParaSite" id="Gr19_v10_g16857.t2">
    <property type="protein sequence ID" value="Gr19_v10_g16857.t2"/>
    <property type="gene ID" value="Gr19_v10_g16857"/>
</dbReference>
<feature type="active site" evidence="5">
    <location>
        <position position="909"/>
    </location>
</feature>
<evidence type="ECO:0000256" key="4">
    <source>
        <dbReference type="ARBA" id="ARBA00022807"/>
    </source>
</evidence>
<comment type="caution">
    <text evidence="5">Lacks conserved residue(s) required for the propagation of feature annotation.</text>
</comment>
<feature type="region of interest" description="Disordered" evidence="6">
    <location>
        <begin position="198"/>
        <end position="229"/>
    </location>
</feature>
<dbReference type="SUPFAM" id="SSF54001">
    <property type="entry name" value="Cysteine proteinases"/>
    <property type="match status" value="4"/>
</dbReference>
<dbReference type="PANTHER" id="PTHR10183">
    <property type="entry name" value="CALPAIN"/>
    <property type="match status" value="1"/>
</dbReference>
<feature type="active site" evidence="5">
    <location>
        <position position="281"/>
    </location>
</feature>
<name>A0A914HGY0_GLORO</name>
<evidence type="ECO:0000259" key="7">
    <source>
        <dbReference type="PROSITE" id="PS50203"/>
    </source>
</evidence>
<dbReference type="InterPro" id="IPR001300">
    <property type="entry name" value="Peptidase_C2_calpain_cat"/>
</dbReference>
<dbReference type="InterPro" id="IPR022683">
    <property type="entry name" value="Calpain_III"/>
</dbReference>
<feature type="region of interest" description="Disordered" evidence="6">
    <location>
        <begin position="1"/>
        <end position="71"/>
    </location>
</feature>
<dbReference type="Gene3D" id="3.90.70.10">
    <property type="entry name" value="Cysteine proteinases"/>
    <property type="match status" value="3"/>
</dbReference>
<sequence>MAKVKTSKSQGSVKARQESNQESGQRRGKSRVRAASRVKSRVKSRDRAKVKARKSQQETRQVKKQCNGSSGRIPAMDASYPAVVEWAHGLLVQKSFYGTIRCEFDAWKVQFERYKCLKNALRTLRDLHPNWQMRRFKIGIGNKNDAPARRTVVFKKADSSCRRGLYSSSYSSPPIQNGRTLTSSQPLYSTPHYVSSTHLQPLSHGTAHSTSRLSRYMTPSPRQDDSLFEDPDFPANNSILYFGSAPIAVQWLRPFDITRRPQFINVDPHAFEAKQGALGDCWLISAVAVLSTRPELFYRVVPPDQSFTDQYAAYAKLYGSYAVIRGGFMRDALVDFTGGITEPINLNPERRPTNLEKGHAYSIMGIRQVTTHYDILLTLLRIRNPWGKEEKWRGAWSDRSELWGSLPSFLAFELRSQTSESNGEFWMSWTKSKKCQIWPIFRAPGTMSRSMGNGIRKQPEEPHHTITWPDGEQAVRLQEKDFPLEHCAKSEKFHKQREDDSLFEDPDFPANNSILYFGSAPIAVQWLRPFDITRRPQFINVDPHAFEAKQGALGDCWLISAVAVLSTRPELFYRVVPPDQSFTDQYAAYAKLYGSYAVIRGGFMRDALVDFTGGITEPINLNPERRPTNLEKGHAYSIMGIRQVTTHYDILLTLLRIRNPWGKEEKWRGAWSDRSELWGSLPSFLAFELRSQTSESNGEFWMSWTKSKKCQIWPIFRAPGTMSRSMGNGIRKQPEEPHHTITWPDGEQAVRLQEKDFPLEHCAKSEKFHKQREDDSLFEDPDFPANNSILYFGSAPIAVQWLRPFDITRRPQFINVDPHAFEAKQGALGDCWLISAVAVLSTRPELFYRVVPPDQSFTDQYAAYAKLYGSYAVIRGGFMRDALVDFTGGITEPINLNPERRPTNLEKGHAYSIMGIRQVTTHYDILLTLLRIRNPWGKEEKWRGAWSDRSELWGSLPSFLAFELRSQTSESNGEFWMSWTKSKKCQIWPIFRAPGTMSRSMGNGIRKQPEEPHHTITWPDGEQAVRLQEKDFPLEHCAKSEKFHKQREKNALRTLRDLHPNWQMRRFKIGIGNKNDAPARRTVVFKKADSSCRRGLYSSSYSSPPIQNGRTLTSSQPLYSTPHYVSSTHLQPLSHGTAHSTSRLSRYMTPSPRQKNALRTLRDLHPNWQMRRFKIGIGNKNDAPARRTVVFKKADSSCRRGLYSSSYSSPPIQNGRTLTSSQPLYSTPHYVSSTHLQPLSHGTAHSTSRLSRYMTPSPRQKNALRTLRDLHPNWQMRRFKIGIGNKNDAPARRTVVFKKADSSCRRGLYSSSYSSPPIQNGRTLTSSQPLYSTPHYVSSTHLQPLSHGTAHSTSRLSRYMTPSPRQFDQYAKPASINLPRGSPLPLRDYQPIEFSVLRSQCLQAMLVVELMCFCDDSLFEDPDFPANNSILYLGSAPIAVQWLRPFDITRRPQFINVDPHAFEAKQGALGDCWLISAVAVLSTRPELFYRVVPPDQSFTDQYAAYAKLYGSYAVIRGGFMRDALVDFTGGITEPINLNPERRPTNLEKDVVDEVQEMSNLAHISSPWDNVTFDGQWNSETAGGATSYNNLENFTRNPQYWINLASEHGGRNTPDGEQAVRLQEKDFPLEHCAKSEKFHKQREVTYRFKLPNGNYVIFPSTYKSGDQGDFMLCIFTN</sequence>
<feature type="domain" description="Calpain catalytic" evidence="7">
    <location>
        <begin position="1418"/>
        <end position="1509"/>
    </location>
</feature>
<protein>
    <submittedName>
        <fullName evidence="9">Calpain catalytic domain-containing protein</fullName>
    </submittedName>
</protein>
<dbReference type="GO" id="GO:0004198">
    <property type="term" value="F:calcium-dependent cysteine-type endopeptidase activity"/>
    <property type="evidence" value="ECO:0007669"/>
    <property type="project" value="InterPro"/>
</dbReference>
<dbReference type="SUPFAM" id="SSF49758">
    <property type="entry name" value="Calpain large subunit, middle domain (domain III)"/>
    <property type="match status" value="1"/>
</dbReference>
<feature type="compositionally biased region" description="Basic residues" evidence="6">
    <location>
        <begin position="26"/>
        <end position="42"/>
    </location>
</feature>
<dbReference type="PRINTS" id="PR00704">
    <property type="entry name" value="CALPAIN"/>
</dbReference>
<organism evidence="8 9">
    <name type="scientific">Globodera rostochiensis</name>
    <name type="common">Golden nematode worm</name>
    <name type="synonym">Heterodera rostochiensis</name>
    <dbReference type="NCBI Taxonomy" id="31243"/>
    <lineage>
        <taxon>Eukaryota</taxon>
        <taxon>Metazoa</taxon>
        <taxon>Ecdysozoa</taxon>
        <taxon>Nematoda</taxon>
        <taxon>Chromadorea</taxon>
        <taxon>Rhabditida</taxon>
        <taxon>Tylenchina</taxon>
        <taxon>Tylenchomorpha</taxon>
        <taxon>Tylenchoidea</taxon>
        <taxon>Heteroderidae</taxon>
        <taxon>Heteroderinae</taxon>
        <taxon>Globodera</taxon>
    </lineage>
</organism>
<feature type="domain" description="Calpain catalytic" evidence="7">
    <location>
        <begin position="227"/>
        <end position="706"/>
    </location>
</feature>
<dbReference type="Pfam" id="PF01067">
    <property type="entry name" value="Calpain_III"/>
    <property type="match status" value="1"/>
</dbReference>
<evidence type="ECO:0000256" key="2">
    <source>
        <dbReference type="ARBA" id="ARBA00022670"/>
    </source>
</evidence>
<keyword evidence="3 5" id="KW-0378">Hydrolase</keyword>
<keyword evidence="2 5" id="KW-0645">Protease</keyword>
<evidence type="ECO:0000256" key="6">
    <source>
        <dbReference type="SAM" id="MobiDB-lite"/>
    </source>
</evidence>
<feature type="active site" evidence="5">
    <location>
        <position position="634"/>
    </location>
</feature>
<dbReference type="SMART" id="SM00720">
    <property type="entry name" value="calpain_III"/>
    <property type="match status" value="1"/>
</dbReference>
<feature type="compositionally biased region" description="Basic and acidic residues" evidence="6">
    <location>
        <begin position="43"/>
        <end position="61"/>
    </location>
</feature>
<dbReference type="Proteomes" id="UP000887572">
    <property type="component" value="Unplaced"/>
</dbReference>
<evidence type="ECO:0000256" key="5">
    <source>
        <dbReference type="PROSITE-ProRule" id="PRU00239"/>
    </source>
</evidence>
<dbReference type="PROSITE" id="PS00139">
    <property type="entry name" value="THIOL_PROTEASE_CYS"/>
    <property type="match status" value="4"/>
</dbReference>
<dbReference type="PANTHER" id="PTHR10183:SF433">
    <property type="entry name" value="CALPAIN-A-RELATED"/>
    <property type="match status" value="1"/>
</dbReference>
<accession>A0A914HGY0</accession>
<proteinExistence type="inferred from homology"/>
<feature type="region of interest" description="Disordered" evidence="6">
    <location>
        <begin position="1129"/>
        <end position="1154"/>
    </location>
</feature>
<dbReference type="GO" id="GO:0006508">
    <property type="term" value="P:proteolysis"/>
    <property type="evidence" value="ECO:0007669"/>
    <property type="project" value="UniProtKB-KW"/>
</dbReference>
<keyword evidence="4 5" id="KW-0788">Thiol protease</keyword>
<feature type="domain" description="Calpain catalytic" evidence="7">
    <location>
        <begin position="777"/>
        <end position="981"/>
    </location>
</feature>
<dbReference type="InterPro" id="IPR036213">
    <property type="entry name" value="Calpain_III_sf"/>
</dbReference>
<evidence type="ECO:0000313" key="9">
    <source>
        <dbReference type="WBParaSite" id="Gr19_v10_g16857.t2"/>
    </source>
</evidence>
<feature type="active site" evidence="5">
    <location>
        <position position="934"/>
    </location>
</feature>
<dbReference type="Gene3D" id="2.60.120.380">
    <property type="match status" value="1"/>
</dbReference>
<feature type="region of interest" description="Disordered" evidence="6">
    <location>
        <begin position="1235"/>
        <end position="1260"/>
    </location>
</feature>
<comment type="similarity">
    <text evidence="1">Belongs to the peptidase C2 family.</text>
</comment>
<dbReference type="SMART" id="SM00230">
    <property type="entry name" value="CysPc"/>
    <property type="match status" value="3"/>
</dbReference>
<evidence type="ECO:0000313" key="8">
    <source>
        <dbReference type="Proteomes" id="UP000887572"/>
    </source>
</evidence>
<reference evidence="9" key="1">
    <citation type="submission" date="2022-11" db="UniProtKB">
        <authorList>
            <consortium name="WormBaseParasite"/>
        </authorList>
    </citation>
    <scope>IDENTIFICATION</scope>
</reference>
<feature type="active site" evidence="5">
    <location>
        <position position="831"/>
    </location>
</feature>
<keyword evidence="8" id="KW-1185">Reference proteome</keyword>
<evidence type="ECO:0000256" key="3">
    <source>
        <dbReference type="ARBA" id="ARBA00022801"/>
    </source>
</evidence>
<dbReference type="InterPro" id="IPR000169">
    <property type="entry name" value="Pept_cys_AS"/>
</dbReference>
<dbReference type="InterPro" id="IPR022682">
    <property type="entry name" value="Calpain_domain_III"/>
</dbReference>
<feature type="active site" evidence="5">
    <location>
        <position position="659"/>
    </location>
</feature>
<evidence type="ECO:0000256" key="1">
    <source>
        <dbReference type="ARBA" id="ARBA00007623"/>
    </source>
</evidence>
<dbReference type="Pfam" id="PF00648">
    <property type="entry name" value="Peptidase_C2"/>
    <property type="match status" value="8"/>
</dbReference>
<feature type="compositionally biased region" description="Polar residues" evidence="6">
    <location>
        <begin position="7"/>
        <end position="23"/>
    </location>
</feature>
<dbReference type="PROSITE" id="PS50203">
    <property type="entry name" value="CALPAIN_CAT"/>
    <property type="match status" value="3"/>
</dbReference>
<dbReference type="InterPro" id="IPR022684">
    <property type="entry name" value="Calpain_cysteine_protease"/>
</dbReference>